<dbReference type="SUPFAM" id="SSF54001">
    <property type="entry name" value="Cysteine proteinases"/>
    <property type="match status" value="1"/>
</dbReference>
<dbReference type="InterPro" id="IPR018200">
    <property type="entry name" value="USP_CS"/>
</dbReference>
<proteinExistence type="inferred from homology"/>
<keyword evidence="6" id="KW-0378">Hydrolase</keyword>
<dbReference type="EMBL" id="KQ964575">
    <property type="protein sequence ID" value="KXN68455.1"/>
    <property type="molecule type" value="Genomic_DNA"/>
</dbReference>
<dbReference type="InterPro" id="IPR050185">
    <property type="entry name" value="Ub_carboxyl-term_hydrolase"/>
</dbReference>
<evidence type="ECO:0000256" key="2">
    <source>
        <dbReference type="ARBA" id="ARBA00009085"/>
    </source>
</evidence>
<keyword evidence="7" id="KW-0788">Thiol protease</keyword>
<dbReference type="InterPro" id="IPR001394">
    <property type="entry name" value="Peptidase_C19_UCH"/>
</dbReference>
<dbReference type="STRING" id="796925.A0A137P091"/>
<dbReference type="InterPro" id="IPR038765">
    <property type="entry name" value="Papain-like_cys_pep_sf"/>
</dbReference>
<dbReference type="AlphaFoldDB" id="A0A137P091"/>
<gene>
    <name evidence="10" type="ORF">CONCODRAFT_18971</name>
</gene>
<dbReference type="CDD" id="cd02674">
    <property type="entry name" value="Peptidase_C19R"/>
    <property type="match status" value="1"/>
</dbReference>
<accession>A0A137P091</accession>
<dbReference type="GO" id="GO:0006508">
    <property type="term" value="P:proteolysis"/>
    <property type="evidence" value="ECO:0007669"/>
    <property type="project" value="UniProtKB-KW"/>
</dbReference>
<evidence type="ECO:0000256" key="1">
    <source>
        <dbReference type="ARBA" id="ARBA00000707"/>
    </source>
</evidence>
<keyword evidence="4" id="KW-0645">Protease</keyword>
<evidence type="ECO:0000313" key="11">
    <source>
        <dbReference type="Proteomes" id="UP000070444"/>
    </source>
</evidence>
<feature type="compositionally biased region" description="Polar residues" evidence="8">
    <location>
        <begin position="815"/>
        <end position="865"/>
    </location>
</feature>
<sequence>MAELNKNEIFLRVLESVGSNLVENGIYALIDKDWWESLVEDFKAETVIFEHQVLDMSHLVDPVPVKYITDEFEFLPLKPDTKYESLIFLPLEEFKELQSIIDIKTCIFRKCTLDPDSQSLILDLAPNYLYIFSEEVKQDPKFIIACESSRLTEELYDRILELFEINVNLENFTIECVKEETTINFDQPIEKVTVAEAGYIDIIGFVVKETNNNADMSRWGDEVPNYSAYDVENGNEEPDLLDNFNNNLFESHNDEFQPSPEISPINNLSLTPSVSPFYQSNGNGKSGVVGLTNLGNTCFMNSALQCLSNTHILTEYFLKNAHILEINKNNPLGMGGLVAEAYGRLIHEIWAQGKSVISPARFKAIIGKFAPQFLGYQQHDSQEFLAFLFDGLHEDCNRIKDKPYIDLPNSDGRPDAIVAEERWELHKKRNDSIIVDLFQGMYKSTLLCPTCDHISVTFDPFMYLTLPLPIIQKTELRLVFVPHIRSTTGYKSNIRVDLSLPSTCSIYELKTILAKILKIDYRQLYVCDIFQGKVHEVLNDHNIVSSINSEDKIYIYEKAPLVTHSKIISFYLINAFPKKATNSLSYIGVPSLISMDLNEASSIKDIYEHVLEALQRYTSYDIQQIRALYEEFRAKSEESDDTISTPPLESSESINALNSSESNGIQNHSEMKSSDSNSIQLPKLPFVLKQTIESQYSRYHTKNIFTLDKLEDIGSQPGESTIPNGSPASSPLFKNETNILALWDPLAVRQIFGNKSSLESSPRKQEPKFSLPGEQGIEQWEHYDHLRPEHFEGVQLPKNVDLIIPRHLQRGLSVSFASPSDNNTETESIPPASGSNEDISPKMDTTQDSNSPLMNPGNLESSSHHSQPRKRTKHISLEDCIDEFLKEEELGQHDLWYCPKCKEHQQATKKFDLWSLPGILVVHLKRFSQARYLRDKIDALIDFPITDLDLTDYVQSFQLNPDQPRLVYDLYAVSNHFGGLGGGHYTAYAKNFEQDQWYCFDDSRVSPCEPEEVKTSAAYLLFYQLRGFNPPTFPTLKSLDGSSPIVNTTVTLKSNLSTSMSVSRENSSPIPQASNSDRMSVSDASPKDTNPEL</sequence>
<dbReference type="Pfam" id="PF00443">
    <property type="entry name" value="UCH"/>
    <property type="match status" value="1"/>
</dbReference>
<reference evidence="10 11" key="1">
    <citation type="journal article" date="2015" name="Genome Biol. Evol.">
        <title>Phylogenomic analyses indicate that early fungi evolved digesting cell walls of algal ancestors of land plants.</title>
        <authorList>
            <person name="Chang Y."/>
            <person name="Wang S."/>
            <person name="Sekimoto S."/>
            <person name="Aerts A.L."/>
            <person name="Choi C."/>
            <person name="Clum A."/>
            <person name="LaButti K.M."/>
            <person name="Lindquist E.A."/>
            <person name="Yee Ngan C."/>
            <person name="Ohm R.A."/>
            <person name="Salamov A.A."/>
            <person name="Grigoriev I.V."/>
            <person name="Spatafora J.W."/>
            <person name="Berbee M.L."/>
        </authorList>
    </citation>
    <scope>NUCLEOTIDE SEQUENCE [LARGE SCALE GENOMIC DNA]</scope>
    <source>
        <strain evidence="10 11">NRRL 28638</strain>
    </source>
</reference>
<dbReference type="GO" id="GO:0016579">
    <property type="term" value="P:protein deubiquitination"/>
    <property type="evidence" value="ECO:0007669"/>
    <property type="project" value="InterPro"/>
</dbReference>
<comment type="catalytic activity">
    <reaction evidence="1">
        <text>Thiol-dependent hydrolysis of ester, thioester, amide, peptide and isopeptide bonds formed by the C-terminal Gly of ubiquitin (a 76-residue protein attached to proteins as an intracellular targeting signal).</text>
        <dbReference type="EC" id="3.4.19.12"/>
    </reaction>
</comment>
<dbReference type="OrthoDB" id="952271at2759"/>
<dbReference type="OMA" id="SECHECR"/>
<dbReference type="PROSITE" id="PS00973">
    <property type="entry name" value="USP_2"/>
    <property type="match status" value="1"/>
</dbReference>
<evidence type="ECO:0000256" key="8">
    <source>
        <dbReference type="SAM" id="MobiDB-lite"/>
    </source>
</evidence>
<evidence type="ECO:0000313" key="10">
    <source>
        <dbReference type="EMBL" id="KXN68455.1"/>
    </source>
</evidence>
<feature type="compositionally biased region" description="Polar residues" evidence="8">
    <location>
        <begin position="1057"/>
        <end position="1083"/>
    </location>
</feature>
<dbReference type="EC" id="3.4.19.12" evidence="3"/>
<name>A0A137P091_CONC2</name>
<dbReference type="Proteomes" id="UP000070444">
    <property type="component" value="Unassembled WGS sequence"/>
</dbReference>
<feature type="domain" description="USP" evidence="9">
    <location>
        <begin position="289"/>
        <end position="1026"/>
    </location>
</feature>
<dbReference type="PANTHER" id="PTHR21646:SF24">
    <property type="entry name" value="UBIQUITIN CARBOXYL-TERMINAL HYDROLASE"/>
    <property type="match status" value="1"/>
</dbReference>
<feature type="region of interest" description="Disordered" evidence="8">
    <location>
        <begin position="814"/>
        <end position="872"/>
    </location>
</feature>
<evidence type="ECO:0000256" key="6">
    <source>
        <dbReference type="ARBA" id="ARBA00022801"/>
    </source>
</evidence>
<evidence type="ECO:0000256" key="5">
    <source>
        <dbReference type="ARBA" id="ARBA00022786"/>
    </source>
</evidence>
<keyword evidence="11" id="KW-1185">Reference proteome</keyword>
<dbReference type="PROSITE" id="PS00972">
    <property type="entry name" value="USP_1"/>
    <property type="match status" value="1"/>
</dbReference>
<dbReference type="PANTHER" id="PTHR21646">
    <property type="entry name" value="UBIQUITIN CARBOXYL-TERMINAL HYDROLASE"/>
    <property type="match status" value="1"/>
</dbReference>
<evidence type="ECO:0000256" key="3">
    <source>
        <dbReference type="ARBA" id="ARBA00012759"/>
    </source>
</evidence>
<feature type="compositionally biased region" description="Polar residues" evidence="8">
    <location>
        <begin position="642"/>
        <end position="677"/>
    </location>
</feature>
<feature type="region of interest" description="Disordered" evidence="8">
    <location>
        <begin position="636"/>
        <end position="677"/>
    </location>
</feature>
<evidence type="ECO:0000256" key="4">
    <source>
        <dbReference type="ARBA" id="ARBA00022670"/>
    </source>
</evidence>
<dbReference type="PROSITE" id="PS50235">
    <property type="entry name" value="USP_3"/>
    <property type="match status" value="1"/>
</dbReference>
<dbReference type="InterPro" id="IPR028889">
    <property type="entry name" value="USP"/>
</dbReference>
<feature type="region of interest" description="Disordered" evidence="8">
    <location>
        <begin position="1057"/>
        <end position="1093"/>
    </location>
</feature>
<keyword evidence="5" id="KW-0833">Ubl conjugation pathway</keyword>
<evidence type="ECO:0000259" key="9">
    <source>
        <dbReference type="PROSITE" id="PS50235"/>
    </source>
</evidence>
<evidence type="ECO:0000256" key="7">
    <source>
        <dbReference type="ARBA" id="ARBA00022807"/>
    </source>
</evidence>
<comment type="similarity">
    <text evidence="2">Belongs to the peptidase C19 family.</text>
</comment>
<dbReference type="Gene3D" id="3.90.70.10">
    <property type="entry name" value="Cysteine proteinases"/>
    <property type="match status" value="2"/>
</dbReference>
<dbReference type="GO" id="GO:0004843">
    <property type="term" value="F:cysteine-type deubiquitinase activity"/>
    <property type="evidence" value="ECO:0007669"/>
    <property type="project" value="UniProtKB-EC"/>
</dbReference>
<organism evidence="10 11">
    <name type="scientific">Conidiobolus coronatus (strain ATCC 28846 / CBS 209.66 / NRRL 28638)</name>
    <name type="common">Delacroixia coronata</name>
    <dbReference type="NCBI Taxonomy" id="796925"/>
    <lineage>
        <taxon>Eukaryota</taxon>
        <taxon>Fungi</taxon>
        <taxon>Fungi incertae sedis</taxon>
        <taxon>Zoopagomycota</taxon>
        <taxon>Entomophthoromycotina</taxon>
        <taxon>Entomophthoromycetes</taxon>
        <taxon>Entomophthorales</taxon>
        <taxon>Ancylistaceae</taxon>
        <taxon>Conidiobolus</taxon>
    </lineage>
</organism>
<protein>
    <recommendedName>
        <fullName evidence="3">ubiquitinyl hydrolase 1</fullName>
        <ecNumber evidence="3">3.4.19.12</ecNumber>
    </recommendedName>
</protein>